<feature type="transmembrane region" description="Helical" evidence="2">
    <location>
        <begin position="155"/>
        <end position="174"/>
    </location>
</feature>
<feature type="transmembrane region" description="Helical" evidence="2">
    <location>
        <begin position="114"/>
        <end position="135"/>
    </location>
</feature>
<feature type="transmembrane region" description="Helical" evidence="2">
    <location>
        <begin position="258"/>
        <end position="275"/>
    </location>
</feature>
<reference evidence="4" key="1">
    <citation type="submission" date="2016-06" db="EMBL/GenBank/DDBJ databases">
        <title>Identification of putative biosynthetic pathways for the production of bioactive secondary metabolites by the marine actinomycete Kocuria kristinae RUTW2-3.</title>
        <authorList>
            <person name="Waterworth S.C."/>
            <person name="Walmsley T.A."/>
            <person name="Matongo T."/>
            <person name="Davies-Coleman M.T."/>
            <person name="Dorrington R.A."/>
        </authorList>
    </citation>
    <scope>NUCLEOTIDE SEQUENCE [LARGE SCALE GENOMIC DNA]</scope>
    <source>
        <strain evidence="4">RUTW2-3</strain>
    </source>
</reference>
<feature type="compositionally biased region" description="Basic and acidic residues" evidence="1">
    <location>
        <begin position="20"/>
        <end position="32"/>
    </location>
</feature>
<keyword evidence="5" id="KW-1185">Reference proteome</keyword>
<feature type="transmembrane region" description="Helical" evidence="2">
    <location>
        <begin position="234"/>
        <end position="252"/>
    </location>
</feature>
<dbReference type="GO" id="GO:0080120">
    <property type="term" value="P:CAAX-box protein maturation"/>
    <property type="evidence" value="ECO:0007669"/>
    <property type="project" value="UniProtKB-ARBA"/>
</dbReference>
<keyword evidence="2" id="KW-0472">Membrane</keyword>
<gene>
    <name evidence="4" type="ORF">AN277_0205195</name>
</gene>
<feature type="transmembrane region" description="Helical" evidence="2">
    <location>
        <begin position="315"/>
        <end position="334"/>
    </location>
</feature>
<evidence type="ECO:0000313" key="5">
    <source>
        <dbReference type="Proteomes" id="UP000053171"/>
    </source>
</evidence>
<dbReference type="Proteomes" id="UP000053171">
    <property type="component" value="Unassembled WGS sequence"/>
</dbReference>
<protein>
    <recommendedName>
        <fullName evidence="3">CAAX prenyl protease 2/Lysostaphin resistance protein A-like domain-containing protein</fullName>
    </recommendedName>
</protein>
<evidence type="ECO:0000313" key="4">
    <source>
        <dbReference type="EMBL" id="OAX52048.1"/>
    </source>
</evidence>
<feature type="region of interest" description="Disordered" evidence="1">
    <location>
        <begin position="1"/>
        <end position="40"/>
    </location>
</feature>
<feature type="transmembrane region" description="Helical" evidence="2">
    <location>
        <begin position="282"/>
        <end position="303"/>
    </location>
</feature>
<dbReference type="EMBL" id="LJBJ02000008">
    <property type="protein sequence ID" value="OAX52048.1"/>
    <property type="molecule type" value="Genomic_DNA"/>
</dbReference>
<organism evidence="4 5">
    <name type="scientific">Rothia kristinae</name>
    <dbReference type="NCBI Taxonomy" id="37923"/>
    <lineage>
        <taxon>Bacteria</taxon>
        <taxon>Bacillati</taxon>
        <taxon>Actinomycetota</taxon>
        <taxon>Actinomycetes</taxon>
        <taxon>Micrococcales</taxon>
        <taxon>Micrococcaceae</taxon>
        <taxon>Rothia</taxon>
    </lineage>
</organism>
<feature type="compositionally biased region" description="Pro residues" evidence="1">
    <location>
        <begin position="1"/>
        <end position="19"/>
    </location>
</feature>
<proteinExistence type="predicted"/>
<keyword evidence="2" id="KW-0812">Transmembrane</keyword>
<dbReference type="InterPro" id="IPR003675">
    <property type="entry name" value="Rce1/LyrA-like_dom"/>
</dbReference>
<evidence type="ECO:0000256" key="1">
    <source>
        <dbReference type="SAM" id="MobiDB-lite"/>
    </source>
</evidence>
<comment type="caution">
    <text evidence="4">The sequence shown here is derived from an EMBL/GenBank/DDBJ whole genome shotgun (WGS) entry which is preliminary data.</text>
</comment>
<dbReference type="AlphaFoldDB" id="A0A199NTX4"/>
<dbReference type="GO" id="GO:0004175">
    <property type="term" value="F:endopeptidase activity"/>
    <property type="evidence" value="ECO:0007669"/>
    <property type="project" value="UniProtKB-ARBA"/>
</dbReference>
<feature type="transmembrane region" description="Helical" evidence="2">
    <location>
        <begin position="66"/>
        <end position="87"/>
    </location>
</feature>
<evidence type="ECO:0000259" key="3">
    <source>
        <dbReference type="Pfam" id="PF02517"/>
    </source>
</evidence>
<keyword evidence="2" id="KW-1133">Transmembrane helix</keyword>
<dbReference type="Pfam" id="PF02517">
    <property type="entry name" value="Rce1-like"/>
    <property type="match status" value="1"/>
</dbReference>
<sequence>METMVQPPPERPGATPPAEPPHDVGPRPDTRHAQPGQAPAPAAGLAYHRLALADPRHRWWSPLVEIPLAGAVYLALSFALGLVWFAVHAGDPASARIELGPSGYPVELFTRPGIFLMTFLGIIVMLPAVLVGRLVMGPRPIGLILSAAGRLRWGWLTRCTGLAVAVFVAVQAVMMLLPVEQAETGAAQAGLPQTVWNGGTSLAILVMILLLVPVQCATEEVVFRGLPMQTLGRWLRHPAWAILLPVPVFVLGHGYDPWGQASVGVLAVVAGYLTWCTGGLEAAIGLHSANNVIGLGLGLIGWADPTASSGGAPGDLVVAVVVDGLYALLVVRLARRRNLPRLRMPLMAPPMAPPPTRFDPIPESRRNL</sequence>
<name>A0A199NTX4_9MICC</name>
<feature type="transmembrane region" description="Helical" evidence="2">
    <location>
        <begin position="194"/>
        <end position="214"/>
    </location>
</feature>
<feature type="domain" description="CAAX prenyl protease 2/Lysostaphin resistance protein A-like" evidence="3">
    <location>
        <begin position="204"/>
        <end position="293"/>
    </location>
</feature>
<accession>A0A199NTX4</accession>
<evidence type="ECO:0000256" key="2">
    <source>
        <dbReference type="SAM" id="Phobius"/>
    </source>
</evidence>